<dbReference type="GO" id="GO:0005576">
    <property type="term" value="C:extracellular region"/>
    <property type="evidence" value="ECO:0007669"/>
    <property type="project" value="UniProtKB-SubCell"/>
</dbReference>
<evidence type="ECO:0000256" key="4">
    <source>
        <dbReference type="ARBA" id="ARBA00022900"/>
    </source>
</evidence>
<dbReference type="AlphaFoldDB" id="A3FK30"/>
<feature type="domain" description="Pacifastin" evidence="8">
    <location>
        <begin position="9"/>
        <end position="43"/>
    </location>
</feature>
<dbReference type="EMBL" id="EF382738">
    <property type="protein sequence ID" value="ABN54469.1"/>
    <property type="molecule type" value="mRNA"/>
</dbReference>
<dbReference type="SUPFAM" id="SSF57283">
    <property type="entry name" value="PMP inhibitors"/>
    <property type="match status" value="1"/>
</dbReference>
<dbReference type="PROSITE" id="PS51446">
    <property type="entry name" value="PACIFASTIN"/>
    <property type="match status" value="1"/>
</dbReference>
<name>A3FK30_ONCFA</name>
<accession>A3FK30</accession>
<evidence type="ECO:0000256" key="5">
    <source>
        <dbReference type="ARBA" id="ARBA00023157"/>
    </source>
</evidence>
<feature type="non-terminal residue" evidence="9">
    <location>
        <position position="1"/>
    </location>
</feature>
<sequence length="72" mass="7779">SRARTVCCVAGCTPGSSWREKCKSCVCSKNGTPSCTRILCTGQGGLDLQLPDLKESADEESELNDSLRICYF</sequence>
<dbReference type="Pfam" id="PF05375">
    <property type="entry name" value="Pacifastin_I"/>
    <property type="match status" value="1"/>
</dbReference>
<comment type="similarity">
    <text evidence="6 7">Belongs to the protease inhibitor I19 family.</text>
</comment>
<organism evidence="9">
    <name type="scientific">Oncopeltus fasciatus</name>
    <name type="common">Large milkweed bug</name>
    <dbReference type="NCBI Taxonomy" id="7536"/>
    <lineage>
        <taxon>Eukaryota</taxon>
        <taxon>Metazoa</taxon>
        <taxon>Ecdysozoa</taxon>
        <taxon>Arthropoda</taxon>
        <taxon>Hexapoda</taxon>
        <taxon>Insecta</taxon>
        <taxon>Pterygota</taxon>
        <taxon>Neoptera</taxon>
        <taxon>Paraneoptera</taxon>
        <taxon>Hemiptera</taxon>
        <taxon>Heteroptera</taxon>
        <taxon>Panheteroptera</taxon>
        <taxon>Pentatomomorpha</taxon>
        <taxon>Lygaeoidea</taxon>
        <taxon>Lygaeidae</taxon>
        <taxon>Lygaeinae</taxon>
        <taxon>Oncopeltus</taxon>
    </lineage>
</organism>
<keyword evidence="3 7" id="KW-0646">Protease inhibitor</keyword>
<evidence type="ECO:0000256" key="1">
    <source>
        <dbReference type="ARBA" id="ARBA00004613"/>
    </source>
</evidence>
<evidence type="ECO:0000256" key="3">
    <source>
        <dbReference type="ARBA" id="ARBA00022690"/>
    </source>
</evidence>
<feature type="disulfide bond" evidence="7">
    <location>
        <begin position="12"/>
        <end position="27"/>
    </location>
</feature>
<comment type="subcellular location">
    <subcellularLocation>
        <location evidence="1">Secreted</location>
    </subcellularLocation>
</comment>
<dbReference type="GO" id="GO:0004867">
    <property type="term" value="F:serine-type endopeptidase inhibitor activity"/>
    <property type="evidence" value="ECO:0007669"/>
    <property type="project" value="UniProtKB-UniRule"/>
</dbReference>
<keyword evidence="4 7" id="KW-0722">Serine protease inhibitor</keyword>
<protein>
    <submittedName>
        <fullName evidence="9">Pacifastin-related peptide</fullName>
    </submittedName>
</protein>
<dbReference type="InterPro" id="IPR036201">
    <property type="entry name" value="Pacifastin_dom_sf"/>
</dbReference>
<comment type="caution">
    <text evidence="7">Lacks conserved residue(s) required for the propagation of feature annotation.</text>
</comment>
<keyword evidence="2" id="KW-0964">Secreted</keyword>
<evidence type="ECO:0000313" key="9">
    <source>
        <dbReference type="EMBL" id="ABN54469.1"/>
    </source>
</evidence>
<feature type="disulfide bond" evidence="7">
    <location>
        <begin position="22"/>
        <end position="40"/>
    </location>
</feature>
<evidence type="ECO:0000256" key="2">
    <source>
        <dbReference type="ARBA" id="ARBA00022525"/>
    </source>
</evidence>
<proteinExistence type="evidence at transcript level"/>
<keyword evidence="5 7" id="KW-1015">Disulfide bond</keyword>
<dbReference type="InterPro" id="IPR008037">
    <property type="entry name" value="Pacifastin_dom"/>
</dbReference>
<feature type="disulfide bond" evidence="7">
    <location>
        <begin position="25"/>
        <end position="35"/>
    </location>
</feature>
<reference evidence="9" key="1">
    <citation type="submission" date="2007-01" db="EMBL/GenBank/DDBJ databases">
        <title>An insight into the sialotranscriptome of the seed-feeding bug, Oncopeltus fasciatus.</title>
        <authorList>
            <person name="Francischetti I.M.B."/>
            <person name="Lopes A.H."/>
            <person name="Dias F.A."/>
            <person name="Ribeiro J.M.C."/>
        </authorList>
    </citation>
    <scope>NUCLEOTIDE SEQUENCE</scope>
    <source>
        <tissue evidence="9">Salivary gland</tissue>
    </source>
</reference>
<evidence type="ECO:0000259" key="8">
    <source>
        <dbReference type="PROSITE" id="PS51446"/>
    </source>
</evidence>
<evidence type="ECO:0000256" key="6">
    <source>
        <dbReference type="ARBA" id="ARBA00029459"/>
    </source>
</evidence>
<evidence type="ECO:0000256" key="7">
    <source>
        <dbReference type="PROSITE-ProRule" id="PRU00776"/>
    </source>
</evidence>